<dbReference type="Proteomes" id="UP000282184">
    <property type="component" value="Unassembled WGS sequence"/>
</dbReference>
<protein>
    <submittedName>
        <fullName evidence="2">Uncharacterized protein</fullName>
    </submittedName>
</protein>
<sequence>MNTIPLMRWVWPLGLLVSLQACRDPAPPAPAPCSAADRNPLRFTVTEAFGAAALDTLYTGGPVGFAGPGAPYTAWQWLVGPATTRDTRTFGLSFDRTFTGPLPVRLIARRPPNPHCPGDDGVDTLTRVFTFVPRDLQQYRPAVFGKFLGANTDTPRDTFTVSIYLGPNFDFPNHPGAPLMPYLSGLPKGCATPYFEVGIDWRGANATSGGCLGTSARAVLTTRDSIRIQYRATVLPQIIDKVFLGRRVR</sequence>
<dbReference type="EMBL" id="RXOF01000003">
    <property type="protein sequence ID" value="RTQ51397.1"/>
    <property type="molecule type" value="Genomic_DNA"/>
</dbReference>
<organism evidence="2 3">
    <name type="scientific">Hymenobacter gummosus</name>
    <dbReference type="NCBI Taxonomy" id="1776032"/>
    <lineage>
        <taxon>Bacteria</taxon>
        <taxon>Pseudomonadati</taxon>
        <taxon>Bacteroidota</taxon>
        <taxon>Cytophagia</taxon>
        <taxon>Cytophagales</taxon>
        <taxon>Hymenobacteraceae</taxon>
        <taxon>Hymenobacter</taxon>
    </lineage>
</organism>
<dbReference type="RefSeq" id="WP_126692290.1">
    <property type="nucleotide sequence ID" value="NZ_RXOF01000003.1"/>
</dbReference>
<dbReference type="AlphaFoldDB" id="A0A3S0IPY2"/>
<proteinExistence type="predicted"/>
<evidence type="ECO:0000256" key="1">
    <source>
        <dbReference type="SAM" id="SignalP"/>
    </source>
</evidence>
<feature type="signal peptide" evidence="1">
    <location>
        <begin position="1"/>
        <end position="23"/>
    </location>
</feature>
<evidence type="ECO:0000313" key="2">
    <source>
        <dbReference type="EMBL" id="RTQ51397.1"/>
    </source>
</evidence>
<dbReference type="OrthoDB" id="879364at2"/>
<feature type="chain" id="PRO_5018706994" evidence="1">
    <location>
        <begin position="24"/>
        <end position="249"/>
    </location>
</feature>
<accession>A0A3S0IPY2</accession>
<name>A0A3S0IPY2_9BACT</name>
<keyword evidence="1" id="KW-0732">Signal</keyword>
<evidence type="ECO:0000313" key="3">
    <source>
        <dbReference type="Proteomes" id="UP000282184"/>
    </source>
</evidence>
<reference evidence="2 3" key="1">
    <citation type="submission" date="2018-12" db="EMBL/GenBank/DDBJ databases">
        <title>Hymenobacter gummosus sp. nov., isolated from a spring.</title>
        <authorList>
            <person name="Nie L."/>
        </authorList>
    </citation>
    <scope>NUCLEOTIDE SEQUENCE [LARGE SCALE GENOMIC DNA]</scope>
    <source>
        <strain evidence="2 3">KCTC 52166</strain>
    </source>
</reference>
<gene>
    <name evidence="2" type="ORF">EJV47_06220</name>
</gene>
<comment type="caution">
    <text evidence="2">The sequence shown here is derived from an EMBL/GenBank/DDBJ whole genome shotgun (WGS) entry which is preliminary data.</text>
</comment>
<keyword evidence="3" id="KW-1185">Reference proteome</keyword>